<keyword evidence="3" id="KW-0548">Nucleotidyltransferase</keyword>
<dbReference type="GO" id="GO:0003676">
    <property type="term" value="F:nucleic acid binding"/>
    <property type="evidence" value="ECO:0007669"/>
    <property type="project" value="InterPro"/>
</dbReference>
<dbReference type="SUPFAM" id="SSF53098">
    <property type="entry name" value="Ribonuclease H-like"/>
    <property type="match status" value="1"/>
</dbReference>
<reference evidence="11" key="1">
    <citation type="submission" date="2023-03" db="EMBL/GenBank/DDBJ databases">
        <title>Chromosome-scale reference genome and RAD-based genetic map of yellow starthistle (Centaurea solstitialis) reveal putative structural variation and QTLs associated with invader traits.</title>
        <authorList>
            <person name="Reatini B."/>
            <person name="Cang F.A."/>
            <person name="Jiang Q."/>
            <person name="Mckibben M.T.W."/>
            <person name="Barker M.S."/>
            <person name="Rieseberg L.H."/>
            <person name="Dlugosch K.M."/>
        </authorList>
    </citation>
    <scope>NUCLEOTIDE SEQUENCE</scope>
    <source>
        <strain evidence="11">CAN-66</strain>
        <tissue evidence="11">Leaf</tissue>
    </source>
</reference>
<evidence type="ECO:0000256" key="6">
    <source>
        <dbReference type="ARBA" id="ARBA00022801"/>
    </source>
</evidence>
<evidence type="ECO:0000256" key="5">
    <source>
        <dbReference type="ARBA" id="ARBA00022759"/>
    </source>
</evidence>
<dbReference type="GO" id="GO:0016787">
    <property type="term" value="F:hydrolase activity"/>
    <property type="evidence" value="ECO:0007669"/>
    <property type="project" value="UniProtKB-KW"/>
</dbReference>
<dbReference type="InterPro" id="IPR021109">
    <property type="entry name" value="Peptidase_aspartic_dom_sf"/>
</dbReference>
<evidence type="ECO:0000256" key="7">
    <source>
        <dbReference type="ARBA" id="ARBA00022918"/>
    </source>
</evidence>
<proteinExistence type="predicted"/>
<evidence type="ECO:0000256" key="1">
    <source>
        <dbReference type="ARBA" id="ARBA00012493"/>
    </source>
</evidence>
<dbReference type="EMBL" id="JARYMX010000004">
    <property type="protein sequence ID" value="KAJ9552846.1"/>
    <property type="molecule type" value="Genomic_DNA"/>
</dbReference>
<dbReference type="Gene3D" id="3.10.20.370">
    <property type="match status" value="1"/>
</dbReference>
<keyword evidence="12" id="KW-1185">Reference proteome</keyword>
<dbReference type="InterPro" id="IPR041373">
    <property type="entry name" value="RT_RNaseH"/>
</dbReference>
<comment type="caution">
    <text evidence="11">The sequence shown here is derived from an EMBL/GenBank/DDBJ whole genome shotgun (WGS) entry which is preliminary data.</text>
</comment>
<evidence type="ECO:0000259" key="10">
    <source>
        <dbReference type="Pfam" id="PF17917"/>
    </source>
</evidence>
<keyword evidence="7" id="KW-0695">RNA-directed DNA polymerase</keyword>
<keyword evidence="6" id="KW-0378">Hydrolase</keyword>
<dbReference type="Gene3D" id="3.30.70.270">
    <property type="match status" value="1"/>
</dbReference>
<dbReference type="Proteomes" id="UP001172457">
    <property type="component" value="Chromosome 4"/>
</dbReference>
<dbReference type="EC" id="2.7.7.49" evidence="1"/>
<gene>
    <name evidence="11" type="ORF">OSB04_016891</name>
</gene>
<keyword evidence="4" id="KW-0540">Nuclease</keyword>
<evidence type="ECO:0000313" key="12">
    <source>
        <dbReference type="Proteomes" id="UP001172457"/>
    </source>
</evidence>
<dbReference type="Pfam" id="PF00078">
    <property type="entry name" value="RVT_1"/>
    <property type="match status" value="1"/>
</dbReference>
<feature type="region of interest" description="Disordered" evidence="8">
    <location>
        <begin position="337"/>
        <end position="367"/>
    </location>
</feature>
<dbReference type="CDD" id="cd09274">
    <property type="entry name" value="RNase_HI_RT_Ty3"/>
    <property type="match status" value="1"/>
</dbReference>
<feature type="region of interest" description="Disordered" evidence="8">
    <location>
        <begin position="1"/>
        <end position="25"/>
    </location>
</feature>
<dbReference type="InterPro" id="IPR050951">
    <property type="entry name" value="Retrovirus_Pol_polyprotein"/>
</dbReference>
<evidence type="ECO:0000313" key="11">
    <source>
        <dbReference type="EMBL" id="KAJ9552846.1"/>
    </source>
</evidence>
<dbReference type="Gene3D" id="2.40.70.10">
    <property type="entry name" value="Acid Proteases"/>
    <property type="match status" value="1"/>
</dbReference>
<dbReference type="SUPFAM" id="SSF56672">
    <property type="entry name" value="DNA/RNA polymerases"/>
    <property type="match status" value="1"/>
</dbReference>
<dbReference type="GO" id="GO:0003964">
    <property type="term" value="F:RNA-directed DNA polymerase activity"/>
    <property type="evidence" value="ECO:0007669"/>
    <property type="project" value="UniProtKB-KW"/>
</dbReference>
<dbReference type="InterPro" id="IPR000477">
    <property type="entry name" value="RT_dom"/>
</dbReference>
<evidence type="ECO:0000256" key="2">
    <source>
        <dbReference type="ARBA" id="ARBA00022679"/>
    </source>
</evidence>
<dbReference type="PANTHER" id="PTHR37984">
    <property type="entry name" value="PROTEIN CBG26694"/>
    <property type="match status" value="1"/>
</dbReference>
<dbReference type="InterPro" id="IPR036397">
    <property type="entry name" value="RNaseH_sf"/>
</dbReference>
<dbReference type="InterPro" id="IPR043128">
    <property type="entry name" value="Rev_trsase/Diguanyl_cyclase"/>
</dbReference>
<sequence>MSSLVTPPGVSNSTSIKDPSCSMQSKQPVIKPVSLYVPYPQRLRNQREEQQFKKFLDVFKELHINIPLIDAIEQMPNYAKFLKDILSKKKKLNEYEIVALTEGCNALVTNTLPPKLKDPGCFTIPCSIGIGQVKPTTVTLILADKTIAYPKGKIEDVLVQVDKFIFPANFIILDFEADKDIPILLGRPFLATGRTLIDVQKGELTMKFTNSQLEGNSAVNLIYPNTAPTDPSELHITEEARRILNQLTQSLRFWKRTDNIVTSAEYDTFLPTVQTPEVVTAPAAQQPIRLGWNHTVIFRPFLEESFSRSSNRKVFTRGPRRSSSGYFTSRSVDAELRTSTRGSSVGTNTGRSEGSFGSPRSQMSDLTNSDTSFSLSSTWACTTLANFDGNLRDFMFTEADLDSIDLEDLLTLIRHLEGPILKPDYFRDGLEVLKRKQTQKVNLLRPNLEANLLDQYLLYFPTRVPEHGVVYLTFKKKQRRFMRFSELSSFCDSTLLHVYNGMKHRLLENDMPKTKGGQWRSKLIEALDLIENKLKERLMLKELRLRWSSVRERSANGTKSICHEERVREVCGVEEEEDEGDTIETDDDLDEISLEEEKVVPMHAAALSCEENKLPVIISASLEEEEERKLVDMLKLAGKEYYCFLDGYSGYNQIAILPEDQEKTTFTCPYGTFAFKRMPFGLCNAPATFQRCMMSIFSNMLEKSIEIFMDDFSVYGSSFDNCLENLEKGLERCEETDLVLNWEKCHFMVTEGIVLGHLISERGVEHDQKFDFNDECRNAFVTLKKALITAPMVVAPDWDKPFEIMCDASDWAVGAVLGQRKDNIFHSIYYASKTLHEAQTNYTTTEKELLAVVFAFERFRSYLIGIKVIVHTDHAAIKYLISKKDAKPGLIRWVLLLQEFDLEIVDRKGTENQVADHLSRIEKPVEPEGEITDTFLDKKILRRNEMPLNGILKVELFDVWGIDFMGPFPSSNHCQYILVAVHYVSKWVEAVACAANDAKTVVKFLHKQIFTRFGTPRALLVMGGILEKVVKPSRKDWALKLDGALWAYRTAFKTPLDEALEAAGDASPLTTPFVSPAISPEKNPRSKKGLWTMVLLSEKEKPPAACFPPPMALQPTTSLTLENQPPHSFCRRRINSRSCSSAGKHTTSTKVSSFETQTATTATSSTGDVSTAGGCTVAGIQTSAAEAAVVEQKTTTDGGVFVDGGVSVGDDFLPENQRHQRFPSSRQPLLPSRRYTRSHHNINQCYSGTEFHAKHDMSKKKSLSLQSSNFSRDIFVESPSQPNPLAIVLHDTANTIMEPPVFDTPPSREVHSSLLDSDTDLSGLVICNTAVPITTTKVGENFFKPQNTHFILEEIVPHPKQITDKEILVSKDGRVDNLSDVLLDKEGVVENRFYRTSPNGQP</sequence>
<evidence type="ECO:0000256" key="4">
    <source>
        <dbReference type="ARBA" id="ARBA00022722"/>
    </source>
</evidence>
<feature type="domain" description="Reverse transcriptase RNase H-like" evidence="10">
    <location>
        <begin position="797"/>
        <end position="900"/>
    </location>
</feature>
<dbReference type="InterPro" id="IPR043502">
    <property type="entry name" value="DNA/RNA_pol_sf"/>
</dbReference>
<evidence type="ECO:0000256" key="8">
    <source>
        <dbReference type="SAM" id="MobiDB-lite"/>
    </source>
</evidence>
<protein>
    <recommendedName>
        <fullName evidence="1">RNA-directed DNA polymerase</fullName>
        <ecNumber evidence="1">2.7.7.49</ecNumber>
    </recommendedName>
</protein>
<keyword evidence="2" id="KW-0808">Transferase</keyword>
<dbReference type="FunFam" id="3.10.20.370:FF:000001">
    <property type="entry name" value="Retrovirus-related Pol polyprotein from transposon 17.6-like protein"/>
    <property type="match status" value="1"/>
</dbReference>
<dbReference type="Gene3D" id="3.10.10.10">
    <property type="entry name" value="HIV Type 1 Reverse Transcriptase, subunit A, domain 1"/>
    <property type="match status" value="1"/>
</dbReference>
<evidence type="ECO:0000256" key="3">
    <source>
        <dbReference type="ARBA" id="ARBA00022695"/>
    </source>
</evidence>
<feature type="domain" description="Reverse transcriptase" evidence="9">
    <location>
        <begin position="632"/>
        <end position="757"/>
    </location>
</feature>
<dbReference type="CDD" id="cd00303">
    <property type="entry name" value="retropepsin_like"/>
    <property type="match status" value="1"/>
</dbReference>
<dbReference type="Pfam" id="PF17917">
    <property type="entry name" value="RT_RNaseH"/>
    <property type="match status" value="1"/>
</dbReference>
<dbReference type="Gene3D" id="3.30.420.10">
    <property type="entry name" value="Ribonuclease H-like superfamily/Ribonuclease H"/>
    <property type="match status" value="1"/>
</dbReference>
<dbReference type="PANTHER" id="PTHR37984:SF5">
    <property type="entry name" value="PROTEIN NYNRIN-LIKE"/>
    <property type="match status" value="1"/>
</dbReference>
<keyword evidence="5" id="KW-0255">Endonuclease</keyword>
<organism evidence="11 12">
    <name type="scientific">Centaurea solstitialis</name>
    <name type="common">yellow star-thistle</name>
    <dbReference type="NCBI Taxonomy" id="347529"/>
    <lineage>
        <taxon>Eukaryota</taxon>
        <taxon>Viridiplantae</taxon>
        <taxon>Streptophyta</taxon>
        <taxon>Embryophyta</taxon>
        <taxon>Tracheophyta</taxon>
        <taxon>Spermatophyta</taxon>
        <taxon>Magnoliopsida</taxon>
        <taxon>eudicotyledons</taxon>
        <taxon>Gunneridae</taxon>
        <taxon>Pentapetalae</taxon>
        <taxon>asterids</taxon>
        <taxon>campanulids</taxon>
        <taxon>Asterales</taxon>
        <taxon>Asteraceae</taxon>
        <taxon>Carduoideae</taxon>
        <taxon>Cardueae</taxon>
        <taxon>Centaureinae</taxon>
        <taxon>Centaurea</taxon>
    </lineage>
</organism>
<feature type="compositionally biased region" description="Polar residues" evidence="8">
    <location>
        <begin position="358"/>
        <end position="367"/>
    </location>
</feature>
<evidence type="ECO:0000259" key="9">
    <source>
        <dbReference type="Pfam" id="PF00078"/>
    </source>
</evidence>
<dbReference type="CDD" id="cd01647">
    <property type="entry name" value="RT_LTR"/>
    <property type="match status" value="1"/>
</dbReference>
<dbReference type="GO" id="GO:0004519">
    <property type="term" value="F:endonuclease activity"/>
    <property type="evidence" value="ECO:0007669"/>
    <property type="project" value="UniProtKB-KW"/>
</dbReference>
<name>A0AA38WLI6_9ASTR</name>
<accession>A0AA38WLI6</accession>
<feature type="compositionally biased region" description="Polar residues" evidence="8">
    <location>
        <begin position="339"/>
        <end position="352"/>
    </location>
</feature>
<dbReference type="InterPro" id="IPR012337">
    <property type="entry name" value="RNaseH-like_sf"/>
</dbReference>